<gene>
    <name evidence="8" type="primary">sucC_11</name>
    <name evidence="8" type="ORF">SDC9_43433</name>
</gene>
<dbReference type="Pfam" id="PF08442">
    <property type="entry name" value="ATP-grasp_2"/>
    <property type="match status" value="1"/>
</dbReference>
<dbReference type="PROSITE" id="PS01217">
    <property type="entry name" value="SUCCINYL_COA_LIG_3"/>
    <property type="match status" value="1"/>
</dbReference>
<keyword evidence="2" id="KW-0816">Tricarboxylic acid cycle</keyword>
<protein>
    <submittedName>
        <fullName evidence="8">Succinate--CoA ligase [ADP-forming] subunit beta</fullName>
        <ecNumber evidence="8">6.2.1.5</ecNumber>
    </submittedName>
</protein>
<reference evidence="8" key="1">
    <citation type="submission" date="2019-08" db="EMBL/GenBank/DDBJ databases">
        <authorList>
            <person name="Kucharzyk K."/>
            <person name="Murdoch R.W."/>
            <person name="Higgins S."/>
            <person name="Loffler F."/>
        </authorList>
    </citation>
    <scope>NUCLEOTIDE SEQUENCE</scope>
</reference>
<dbReference type="FunFam" id="3.30.470.20:FF:000002">
    <property type="entry name" value="Succinate--CoA ligase [ADP-forming] subunit beta"/>
    <property type="match status" value="1"/>
</dbReference>
<evidence type="ECO:0000256" key="1">
    <source>
        <dbReference type="ARBA" id="ARBA00001946"/>
    </source>
</evidence>
<name>A0A644W0G9_9ZZZZ</name>
<dbReference type="InterPro" id="IPR005809">
    <property type="entry name" value="Succ_CoA_ligase-like_bsu"/>
</dbReference>
<dbReference type="AlphaFoldDB" id="A0A644W0G9"/>
<dbReference type="NCBIfam" id="TIGR01016">
    <property type="entry name" value="sucCoAbeta"/>
    <property type="match status" value="1"/>
</dbReference>
<comment type="caution">
    <text evidence="8">The sequence shown here is derived from an EMBL/GenBank/DDBJ whole genome shotgun (WGS) entry which is preliminary data.</text>
</comment>
<keyword evidence="4" id="KW-0479">Metal-binding</keyword>
<dbReference type="GO" id="GO:0042709">
    <property type="term" value="C:succinate-CoA ligase complex"/>
    <property type="evidence" value="ECO:0007669"/>
    <property type="project" value="TreeGrafter"/>
</dbReference>
<dbReference type="NCBIfam" id="NF001913">
    <property type="entry name" value="PRK00696.1"/>
    <property type="match status" value="1"/>
</dbReference>
<dbReference type="PANTHER" id="PTHR11815:SF10">
    <property type="entry name" value="SUCCINATE--COA LIGASE [GDP-FORMING] SUBUNIT BETA, MITOCHONDRIAL"/>
    <property type="match status" value="1"/>
</dbReference>
<dbReference type="GO" id="GO:0006104">
    <property type="term" value="P:succinyl-CoA metabolic process"/>
    <property type="evidence" value="ECO:0007669"/>
    <property type="project" value="TreeGrafter"/>
</dbReference>
<keyword evidence="3 8" id="KW-0436">Ligase</keyword>
<keyword evidence="6" id="KW-0460">Magnesium</keyword>
<dbReference type="InterPro" id="IPR011761">
    <property type="entry name" value="ATP-grasp"/>
</dbReference>
<comment type="cofactor">
    <cofactor evidence="1">
        <name>Mg(2+)</name>
        <dbReference type="ChEBI" id="CHEBI:18420"/>
    </cofactor>
</comment>
<evidence type="ECO:0000256" key="3">
    <source>
        <dbReference type="ARBA" id="ARBA00022598"/>
    </source>
</evidence>
<keyword evidence="5" id="KW-0547">Nucleotide-binding</keyword>
<dbReference type="InterPro" id="IPR016102">
    <property type="entry name" value="Succinyl-CoA_synth-like"/>
</dbReference>
<dbReference type="SUPFAM" id="SSF56059">
    <property type="entry name" value="Glutathione synthetase ATP-binding domain-like"/>
    <property type="match status" value="1"/>
</dbReference>
<dbReference type="HAMAP" id="MF_00558">
    <property type="entry name" value="Succ_CoA_beta"/>
    <property type="match status" value="1"/>
</dbReference>
<evidence type="ECO:0000259" key="7">
    <source>
        <dbReference type="PROSITE" id="PS50975"/>
    </source>
</evidence>
<proteinExistence type="inferred from homology"/>
<dbReference type="GO" id="GO:0005829">
    <property type="term" value="C:cytosol"/>
    <property type="evidence" value="ECO:0007669"/>
    <property type="project" value="TreeGrafter"/>
</dbReference>
<dbReference type="Gene3D" id="3.30.470.20">
    <property type="entry name" value="ATP-grasp fold, B domain"/>
    <property type="match status" value="1"/>
</dbReference>
<dbReference type="Gene3D" id="3.30.1490.20">
    <property type="entry name" value="ATP-grasp fold, A domain"/>
    <property type="match status" value="1"/>
</dbReference>
<dbReference type="Gene3D" id="3.40.50.261">
    <property type="entry name" value="Succinyl-CoA synthetase domains"/>
    <property type="match status" value="1"/>
</dbReference>
<dbReference type="InterPro" id="IPR017866">
    <property type="entry name" value="Succ-CoA_synthase_bsu_CS"/>
</dbReference>
<dbReference type="PIRSF" id="PIRSF001554">
    <property type="entry name" value="SucCS_beta"/>
    <property type="match status" value="1"/>
</dbReference>
<dbReference type="Pfam" id="PF00549">
    <property type="entry name" value="Ligase_CoA"/>
    <property type="match status" value="1"/>
</dbReference>
<dbReference type="FunFam" id="3.40.50.261:FF:000001">
    <property type="entry name" value="Succinate--CoA ligase [ADP-forming] subunit beta"/>
    <property type="match status" value="1"/>
</dbReference>
<dbReference type="InterPro" id="IPR013815">
    <property type="entry name" value="ATP_grasp_subdomain_1"/>
</dbReference>
<feature type="domain" description="ATP-grasp" evidence="7">
    <location>
        <begin position="21"/>
        <end position="233"/>
    </location>
</feature>
<dbReference type="GO" id="GO:0005524">
    <property type="term" value="F:ATP binding"/>
    <property type="evidence" value="ECO:0007669"/>
    <property type="project" value="InterPro"/>
</dbReference>
<dbReference type="InterPro" id="IPR005811">
    <property type="entry name" value="SUCC_ACL_C"/>
</dbReference>
<organism evidence="8">
    <name type="scientific">bioreactor metagenome</name>
    <dbReference type="NCBI Taxonomy" id="1076179"/>
    <lineage>
        <taxon>unclassified sequences</taxon>
        <taxon>metagenomes</taxon>
        <taxon>ecological metagenomes</taxon>
    </lineage>
</organism>
<dbReference type="PANTHER" id="PTHR11815">
    <property type="entry name" value="SUCCINYL-COA SYNTHETASE BETA CHAIN"/>
    <property type="match status" value="1"/>
</dbReference>
<dbReference type="GO" id="GO:0004775">
    <property type="term" value="F:succinate-CoA ligase (ADP-forming) activity"/>
    <property type="evidence" value="ECO:0007669"/>
    <property type="project" value="UniProtKB-EC"/>
</dbReference>
<dbReference type="GO" id="GO:0046872">
    <property type="term" value="F:metal ion binding"/>
    <property type="evidence" value="ECO:0007669"/>
    <property type="project" value="UniProtKB-KW"/>
</dbReference>
<evidence type="ECO:0000256" key="2">
    <source>
        <dbReference type="ARBA" id="ARBA00022532"/>
    </source>
</evidence>
<sequence length="395" mass="43444">MPFVVKKIKYYNMKIHEYQAKEFFSRYRIPITREKVCYTIDEVSEAAGELGFPVVVKAQVLVGGRGKAGGVKLAKSMEEARTAAGNILGMDIKGCTVEKVLVAEGIKFNSEFYVGLTIDRNSKSVIFMASTEGGVEIEEVAKENPDAIHKFIIDPDLGMTPFLARKIAFRLFNDMNLVKQAVDMFQKLYQLFINTDASLVEINPLVITDDGKLLALDGKMNFDDNALYRQPVIAALNEPDEDEKKEIEAKEKGLSYIRLDGTIGCMVNGAGLAMATMDLIQYFGGQPANFLDIGGSSSPQKVVDAMKLLMSDKNVHVVMINIFGGITRCDDVARGLVTALNQIEVNIPIVVRLSGTNAKEGLEIIKQANLPVVNTMSEAAQEAMRLCKGCNQEKH</sequence>
<evidence type="ECO:0000256" key="4">
    <source>
        <dbReference type="ARBA" id="ARBA00022723"/>
    </source>
</evidence>
<evidence type="ECO:0000256" key="5">
    <source>
        <dbReference type="ARBA" id="ARBA00022741"/>
    </source>
</evidence>
<dbReference type="GO" id="GO:0006099">
    <property type="term" value="P:tricarboxylic acid cycle"/>
    <property type="evidence" value="ECO:0007669"/>
    <property type="project" value="UniProtKB-KW"/>
</dbReference>
<dbReference type="SUPFAM" id="SSF52210">
    <property type="entry name" value="Succinyl-CoA synthetase domains"/>
    <property type="match status" value="1"/>
</dbReference>
<evidence type="ECO:0000313" key="8">
    <source>
        <dbReference type="EMBL" id="MPL97244.1"/>
    </source>
</evidence>
<dbReference type="EC" id="6.2.1.5" evidence="8"/>
<accession>A0A644W0G9</accession>
<dbReference type="EMBL" id="VSSQ01000546">
    <property type="protein sequence ID" value="MPL97244.1"/>
    <property type="molecule type" value="Genomic_DNA"/>
</dbReference>
<dbReference type="InterPro" id="IPR013650">
    <property type="entry name" value="ATP-grasp_succ-CoA_synth-type"/>
</dbReference>
<evidence type="ECO:0000256" key="6">
    <source>
        <dbReference type="ARBA" id="ARBA00022842"/>
    </source>
</evidence>
<dbReference type="PROSITE" id="PS50975">
    <property type="entry name" value="ATP_GRASP"/>
    <property type="match status" value="1"/>
</dbReference>